<dbReference type="OrthoDB" id="9765654at2"/>
<proteinExistence type="predicted"/>
<dbReference type="HOGENOM" id="CLU_423729_0_0_3"/>
<dbReference type="PATRIC" id="fig|1173020.3.peg.6243"/>
<dbReference type="Gene3D" id="1.10.10.10">
    <property type="entry name" value="Winged helix-like DNA-binding domain superfamily/Winged helix DNA-binding domain"/>
    <property type="match status" value="1"/>
</dbReference>
<dbReference type="eggNOG" id="COG1898">
    <property type="taxonomic scope" value="Bacteria"/>
</dbReference>
<dbReference type="GO" id="GO:0005829">
    <property type="term" value="C:cytosol"/>
    <property type="evidence" value="ECO:0007669"/>
    <property type="project" value="TreeGrafter"/>
</dbReference>
<reference evidence="6 7" key="1">
    <citation type="submission" date="2012-05" db="EMBL/GenBank/DDBJ databases">
        <title>Finished chromosome of genome of Chamaesiphon sp. PCC 6605.</title>
        <authorList>
            <consortium name="US DOE Joint Genome Institute"/>
            <person name="Gugger M."/>
            <person name="Coursin T."/>
            <person name="Rippka R."/>
            <person name="Tandeau De Marsac N."/>
            <person name="Huntemann M."/>
            <person name="Wei C.-L."/>
            <person name="Han J."/>
            <person name="Detter J.C."/>
            <person name="Han C."/>
            <person name="Tapia R."/>
            <person name="Chen A."/>
            <person name="Kyrpides N."/>
            <person name="Mavromatis K."/>
            <person name="Markowitz V."/>
            <person name="Szeto E."/>
            <person name="Ivanova N."/>
            <person name="Pagani I."/>
            <person name="Pati A."/>
            <person name="Goodwin L."/>
            <person name="Nordberg H.P."/>
            <person name="Cantor M.N."/>
            <person name="Hua S.X."/>
            <person name="Woyke T."/>
            <person name="Kerfeld C.A."/>
        </authorList>
    </citation>
    <scope>NUCLEOTIDE SEQUENCE [LARGE SCALE GENOMIC DNA]</scope>
    <source>
        <strain evidence="7">ATCC 27169 / PCC 6605</strain>
    </source>
</reference>
<dbReference type="CDD" id="cd05644">
    <property type="entry name" value="M28_like"/>
    <property type="match status" value="1"/>
</dbReference>
<dbReference type="Pfam" id="PF16254">
    <property type="entry name" value="DUF4910"/>
    <property type="match status" value="1"/>
</dbReference>
<dbReference type="Gene3D" id="3.50.30.90">
    <property type="match status" value="1"/>
</dbReference>
<dbReference type="STRING" id="1173020.Cha6605_5435"/>
<feature type="domain" description="DUF4910" evidence="5">
    <location>
        <begin position="224"/>
        <end position="561"/>
    </location>
</feature>
<feature type="active site" description="Proton donor" evidence="1">
    <location>
        <position position="132"/>
    </location>
</feature>
<dbReference type="PANTHER" id="PTHR21047">
    <property type="entry name" value="DTDP-6-DEOXY-D-GLUCOSE-3,5 EPIMERASE"/>
    <property type="match status" value="1"/>
</dbReference>
<evidence type="ECO:0000259" key="3">
    <source>
        <dbReference type="Pfam" id="PF09940"/>
    </source>
</evidence>
<dbReference type="GO" id="GO:0000271">
    <property type="term" value="P:polysaccharide biosynthetic process"/>
    <property type="evidence" value="ECO:0007669"/>
    <property type="project" value="TreeGrafter"/>
</dbReference>
<dbReference type="InterPro" id="IPR011051">
    <property type="entry name" value="RmlC_Cupin_sf"/>
</dbReference>
<protein>
    <submittedName>
        <fullName evidence="6">dTDP-4-dehydrorhamnose 3,5-epimerase</fullName>
    </submittedName>
</protein>
<evidence type="ECO:0000256" key="2">
    <source>
        <dbReference type="PIRSR" id="PIRSR600888-3"/>
    </source>
</evidence>
<organism evidence="6 7">
    <name type="scientific">Chamaesiphon minutus (strain ATCC 27169 / PCC 6605)</name>
    <dbReference type="NCBI Taxonomy" id="1173020"/>
    <lineage>
        <taxon>Bacteria</taxon>
        <taxon>Bacillati</taxon>
        <taxon>Cyanobacteriota</taxon>
        <taxon>Cyanophyceae</taxon>
        <taxon>Gomontiellales</taxon>
        <taxon>Chamaesiphonaceae</taxon>
        <taxon>Chamaesiphon</taxon>
    </lineage>
</organism>
<feature type="site" description="Participates in a stacking interaction with the thymidine ring of dTDP-4-oxo-6-deoxyglucose" evidence="2">
    <location>
        <position position="138"/>
    </location>
</feature>
<dbReference type="InterPro" id="IPR014710">
    <property type="entry name" value="RmlC-like_jellyroll"/>
</dbReference>
<dbReference type="PANTHER" id="PTHR21047:SF2">
    <property type="entry name" value="THYMIDINE DIPHOSPHO-4-KETO-RHAMNOSE 3,5-EPIMERASE"/>
    <property type="match status" value="1"/>
</dbReference>
<dbReference type="Gene3D" id="3.40.630.10">
    <property type="entry name" value="Zn peptidases"/>
    <property type="match status" value="1"/>
</dbReference>
<dbReference type="Gene3D" id="2.60.120.10">
    <property type="entry name" value="Jelly Rolls"/>
    <property type="match status" value="1"/>
</dbReference>
<dbReference type="SUPFAM" id="SSF53187">
    <property type="entry name" value="Zn-dependent exopeptidases"/>
    <property type="match status" value="1"/>
</dbReference>
<dbReference type="InterPro" id="IPR000888">
    <property type="entry name" value="RmlC-like"/>
</dbReference>
<feature type="domain" description="UCP01524 winged helix-turn-helix" evidence="4">
    <location>
        <begin position="563"/>
        <end position="638"/>
    </location>
</feature>
<dbReference type="GO" id="GO:0008830">
    <property type="term" value="F:dTDP-4-dehydrorhamnose 3,5-epimerase activity"/>
    <property type="evidence" value="ECO:0007669"/>
    <property type="project" value="InterPro"/>
</dbReference>
<dbReference type="Pfam" id="PF16221">
    <property type="entry name" value="HTH_47"/>
    <property type="match status" value="1"/>
</dbReference>
<feature type="active site" description="Proton acceptor" evidence="1">
    <location>
        <position position="62"/>
    </location>
</feature>
<evidence type="ECO:0000313" key="6">
    <source>
        <dbReference type="EMBL" id="AFY96321.1"/>
    </source>
</evidence>
<evidence type="ECO:0000313" key="7">
    <source>
        <dbReference type="Proteomes" id="UP000010366"/>
    </source>
</evidence>
<dbReference type="Proteomes" id="UP000010366">
    <property type="component" value="Chromosome"/>
</dbReference>
<dbReference type="InterPro" id="IPR032622">
    <property type="entry name" value="UCP01524_HTH"/>
</dbReference>
<keyword evidence="7" id="KW-1185">Reference proteome</keyword>
<dbReference type="KEGG" id="cmp:Cha6605_5435"/>
<feature type="domain" description="DUF2172" evidence="3">
    <location>
        <begin position="274"/>
        <end position="364"/>
    </location>
</feature>
<dbReference type="InterPro" id="IPR032589">
    <property type="entry name" value="DUF4910"/>
</dbReference>
<evidence type="ECO:0000259" key="5">
    <source>
        <dbReference type="Pfam" id="PF16254"/>
    </source>
</evidence>
<gene>
    <name evidence="6" type="ORF">Cha6605_5435</name>
</gene>
<dbReference type="AlphaFoldDB" id="K9UPJ0"/>
<dbReference type="SUPFAM" id="SSF51182">
    <property type="entry name" value="RmlC-like cupins"/>
    <property type="match status" value="1"/>
</dbReference>
<evidence type="ECO:0000256" key="1">
    <source>
        <dbReference type="PIRSR" id="PIRSR600888-1"/>
    </source>
</evidence>
<dbReference type="GO" id="GO:0019305">
    <property type="term" value="P:dTDP-rhamnose biosynthetic process"/>
    <property type="evidence" value="ECO:0007669"/>
    <property type="project" value="TreeGrafter"/>
</dbReference>
<sequence length="646" mass="73245">MIFTETDLRGAYTIEPEKLADDRGFFARTWCQQEFSDRGLDPNLVQSSVSFNHHQGTLRGMHLQLPPAAEVKLVRCTRGAIYDVIVDLRLNSPTYLQWTGVKLTADNRTALYIPQGFAHGFQTLEDNTEVFYQISEFYNPDLARGFRWNDPIVKIDWPIEVTTISDRDRSYSDYMPESFSTLQLDRPLDIQSTSALTDLVLVDSTRSIGSIELHDSPLVGVEMYELISKLYPICRSITGDGVRKTLHILQQFIPLELHEVPTGTAVFDWAVPKEWNINDAYVIDPQGQKVIDFQKSNLHVLNYSIPIDTKMPLSELKEHLFSLPDRPDWIPYRTSYYQENWGFCLSHNALEQLQDGEYKVYINSSLAPGSLTYGEYYLPGATSDEILFSCHICHPSLCNDNLSGIGLATFLAKHLEENPHRYSYRFLFVPGTIGSITWLSLNCDRVDRIKHGLVISGVGDPGRLTYKKSRRGDAEIDRAVAHILQHSGREYAIEDFFPYGYDERQYCSPGFNLPVGSLTRTPFNRYPEYHTSADNLDFIQQTALADSLEQYLAVIDILENNYTYLNTNPHCEPQLGKRGLYGNFGGKKSTKTREMAMLWVLNLADGGNSLLEIADRANLPFSVLHEAAVDLVASGLLSEIKPTLTK</sequence>
<dbReference type="CDD" id="cd00438">
    <property type="entry name" value="cupin_RmlC"/>
    <property type="match status" value="1"/>
</dbReference>
<dbReference type="EMBL" id="CP003600">
    <property type="protein sequence ID" value="AFY96321.1"/>
    <property type="molecule type" value="Genomic_DNA"/>
</dbReference>
<accession>K9UPJ0</accession>
<dbReference type="NCBIfam" id="TIGR01221">
    <property type="entry name" value="rmlC"/>
    <property type="match status" value="1"/>
</dbReference>
<dbReference type="InterPro" id="IPR032610">
    <property type="entry name" value="DUF2172"/>
</dbReference>
<dbReference type="InterPro" id="IPR036388">
    <property type="entry name" value="WH-like_DNA-bd_sf"/>
</dbReference>
<dbReference type="Pfam" id="PF00908">
    <property type="entry name" value="dTDP_sugar_isom"/>
    <property type="match status" value="1"/>
</dbReference>
<evidence type="ECO:0000259" key="4">
    <source>
        <dbReference type="Pfam" id="PF16221"/>
    </source>
</evidence>
<dbReference type="Pfam" id="PF09940">
    <property type="entry name" value="DUF2172"/>
    <property type="match status" value="1"/>
</dbReference>
<dbReference type="eggNOG" id="COG4310">
    <property type="taxonomic scope" value="Bacteria"/>
</dbReference>
<name>K9UPJ0_CHAP6</name>